<evidence type="ECO:0000313" key="3">
    <source>
        <dbReference type="Proteomes" id="UP000076420"/>
    </source>
</evidence>
<keyword evidence="1" id="KW-1133">Transmembrane helix</keyword>
<dbReference type="VEuPathDB" id="VectorBase:BGLB030978"/>
<dbReference type="VEuPathDB" id="VectorBase:BGLAX_038065"/>
<keyword evidence="1" id="KW-0472">Membrane</keyword>
<gene>
    <name evidence="2" type="primary">106078447</name>
</gene>
<feature type="transmembrane region" description="Helical" evidence="1">
    <location>
        <begin position="58"/>
        <end position="77"/>
    </location>
</feature>
<dbReference type="Proteomes" id="UP000076420">
    <property type="component" value="Unassembled WGS sequence"/>
</dbReference>
<proteinExistence type="predicted"/>
<protein>
    <submittedName>
        <fullName evidence="2">Uncharacterized protein</fullName>
    </submittedName>
</protein>
<dbReference type="OrthoDB" id="207378at2759"/>
<accession>A0A2C9LGN4</accession>
<name>A0A2C9LGN4_BIOGL</name>
<sequence>MRLQTFAYKIDWYVCLPKACGQKDLENISKSFIDYVDLKGYAATYVTFNQKPLQDNSFVTAIVVISLLVCLCIAGTVTEYFTLQDTEEDELTALVTMNEKESKISLFGLIDHNSAKGKAGCVCKHNDVSVCKALLTLNRELRYK</sequence>
<dbReference type="AlphaFoldDB" id="A0A2C9LGN4"/>
<organism evidence="2 3">
    <name type="scientific">Biomphalaria glabrata</name>
    <name type="common">Bloodfluke planorb</name>
    <name type="synonym">Freshwater snail</name>
    <dbReference type="NCBI Taxonomy" id="6526"/>
    <lineage>
        <taxon>Eukaryota</taxon>
        <taxon>Metazoa</taxon>
        <taxon>Spiralia</taxon>
        <taxon>Lophotrochozoa</taxon>
        <taxon>Mollusca</taxon>
        <taxon>Gastropoda</taxon>
        <taxon>Heterobranchia</taxon>
        <taxon>Euthyneura</taxon>
        <taxon>Panpulmonata</taxon>
        <taxon>Hygrophila</taxon>
        <taxon>Lymnaeoidea</taxon>
        <taxon>Planorbidae</taxon>
        <taxon>Biomphalaria</taxon>
    </lineage>
</organism>
<reference evidence="2" key="1">
    <citation type="submission" date="2020-05" db="UniProtKB">
        <authorList>
            <consortium name="EnsemblMetazoa"/>
        </authorList>
    </citation>
    <scope>IDENTIFICATION</scope>
    <source>
        <strain evidence="2">BB02</strain>
    </source>
</reference>
<evidence type="ECO:0000256" key="1">
    <source>
        <dbReference type="SAM" id="Phobius"/>
    </source>
</evidence>
<dbReference type="EnsemblMetazoa" id="BGLB030978-RA">
    <property type="protein sequence ID" value="BGLB030978-PA"/>
    <property type="gene ID" value="BGLB030978"/>
</dbReference>
<evidence type="ECO:0000313" key="2">
    <source>
        <dbReference type="EnsemblMetazoa" id="BGLB030978-PA"/>
    </source>
</evidence>
<keyword evidence="1" id="KW-0812">Transmembrane</keyword>
<dbReference type="KEGG" id="bgt:106078447"/>